<keyword evidence="3 7" id="KW-0812">Transmembrane</keyword>
<evidence type="ECO:0000256" key="3">
    <source>
        <dbReference type="ARBA" id="ARBA00022692"/>
    </source>
</evidence>
<dbReference type="EMBL" id="JX649889">
    <property type="protein sequence ID" value="AGC72006.1"/>
    <property type="molecule type" value="Genomic_DNA"/>
</dbReference>
<dbReference type="PANTHER" id="PTHR30086:SF20">
    <property type="entry name" value="ARGININE EXPORTER PROTEIN ARGO-RELATED"/>
    <property type="match status" value="1"/>
</dbReference>
<evidence type="ECO:0000256" key="7">
    <source>
        <dbReference type="SAM" id="Phobius"/>
    </source>
</evidence>
<feature type="transmembrane region" description="Helical" evidence="7">
    <location>
        <begin position="72"/>
        <end position="90"/>
    </location>
</feature>
<feature type="compositionally biased region" description="Low complexity" evidence="6">
    <location>
        <begin position="115"/>
        <end position="125"/>
    </location>
</feature>
<feature type="transmembrane region" description="Helical" evidence="7">
    <location>
        <begin position="37"/>
        <end position="60"/>
    </location>
</feature>
<feature type="transmembrane region" description="Helical" evidence="7">
    <location>
        <begin position="166"/>
        <end position="187"/>
    </location>
</feature>
<protein>
    <submittedName>
        <fullName evidence="8">Threonine efflux protein</fullName>
    </submittedName>
</protein>
<evidence type="ECO:0000256" key="4">
    <source>
        <dbReference type="ARBA" id="ARBA00022989"/>
    </source>
</evidence>
<dbReference type="InterPro" id="IPR001123">
    <property type="entry name" value="LeuE-type"/>
</dbReference>
<keyword evidence="2" id="KW-1003">Cell membrane</keyword>
<keyword evidence="5 7" id="KW-0472">Membrane</keyword>
<sequence length="224" mass="23647">MAATLTTLALLYLAALIIPGPNLLLLTHTAASASRRAALGVALGISTGTVMWVAVAVFGVQQIFEAAPALQTALRAVGGVYLLYLAWGLFGSIRQRDQGSPADRSRDRDDRQAATDEAATPPAASSRATFYRRGLLTNLTNPKSMAFWTSVAVVSLDPQATLATRLAAVAMVGCMGLVYHLSLAWLFSTAPAQQAYLRAKPVLSAITGAIMTAFGVRLLWSLRG</sequence>
<evidence type="ECO:0000256" key="2">
    <source>
        <dbReference type="ARBA" id="ARBA00022475"/>
    </source>
</evidence>
<evidence type="ECO:0000313" key="8">
    <source>
        <dbReference type="EMBL" id="AGC72006.1"/>
    </source>
</evidence>
<feature type="region of interest" description="Disordered" evidence="6">
    <location>
        <begin position="96"/>
        <end position="125"/>
    </location>
</feature>
<keyword evidence="4 7" id="KW-1133">Transmembrane helix</keyword>
<dbReference type="GO" id="GO:0005886">
    <property type="term" value="C:plasma membrane"/>
    <property type="evidence" value="ECO:0007669"/>
    <property type="project" value="UniProtKB-SubCell"/>
</dbReference>
<evidence type="ECO:0000256" key="6">
    <source>
        <dbReference type="SAM" id="MobiDB-lite"/>
    </source>
</evidence>
<dbReference type="PANTHER" id="PTHR30086">
    <property type="entry name" value="ARGININE EXPORTER PROTEIN ARGO"/>
    <property type="match status" value="1"/>
</dbReference>
<dbReference type="AlphaFoldDB" id="L7VX80"/>
<evidence type="ECO:0000256" key="1">
    <source>
        <dbReference type="ARBA" id="ARBA00004651"/>
    </source>
</evidence>
<comment type="subcellular location">
    <subcellularLocation>
        <location evidence="1">Cell membrane</location>
        <topology evidence="1">Multi-pass membrane protein</topology>
    </subcellularLocation>
</comment>
<dbReference type="Pfam" id="PF01810">
    <property type="entry name" value="LysE"/>
    <property type="match status" value="1"/>
</dbReference>
<reference evidence="8" key="1">
    <citation type="submission" date="2012-09" db="EMBL/GenBank/DDBJ databases">
        <title>Metagenomic Characterization of a Microbial Community in Wastewater Detects High Levels of Antibiotic Resistance.</title>
        <authorList>
            <person name="Abrams M."/>
            <person name="Caldwell A."/>
            <person name="Vandaei E."/>
            <person name="Lee W."/>
            <person name="Perrott J."/>
            <person name="Khan S.Y."/>
            <person name="Ta J."/>
            <person name="Romero D."/>
            <person name="Nguyen V."/>
            <person name="Pourmand N."/>
            <person name="Ouverney C.C."/>
        </authorList>
    </citation>
    <scope>NUCLEOTIDE SEQUENCE</scope>
</reference>
<evidence type="ECO:0000256" key="5">
    <source>
        <dbReference type="ARBA" id="ARBA00023136"/>
    </source>
</evidence>
<feature type="compositionally biased region" description="Basic and acidic residues" evidence="6">
    <location>
        <begin position="103"/>
        <end position="114"/>
    </location>
</feature>
<feature type="transmembrane region" description="Helical" evidence="7">
    <location>
        <begin position="202"/>
        <end position="220"/>
    </location>
</feature>
<proteinExistence type="predicted"/>
<accession>L7VX80</accession>
<dbReference type="GO" id="GO:0015171">
    <property type="term" value="F:amino acid transmembrane transporter activity"/>
    <property type="evidence" value="ECO:0007669"/>
    <property type="project" value="TreeGrafter"/>
</dbReference>
<name>L7VX80_9BACT</name>
<organism evidence="8">
    <name type="scientific">uncultured bacterium A1Q1_fos_36</name>
    <dbReference type="NCBI Taxonomy" id="1256573"/>
    <lineage>
        <taxon>Bacteria</taxon>
        <taxon>environmental samples</taxon>
    </lineage>
</organism>
<feature type="transmembrane region" description="Helical" evidence="7">
    <location>
        <begin position="6"/>
        <end position="25"/>
    </location>
</feature>